<dbReference type="CDD" id="cd02440">
    <property type="entry name" value="AdoMet_MTases"/>
    <property type="match status" value="1"/>
</dbReference>
<evidence type="ECO:0000313" key="9">
    <source>
        <dbReference type="Proteomes" id="UP001595814"/>
    </source>
</evidence>
<evidence type="ECO:0000256" key="4">
    <source>
        <dbReference type="ARBA" id="ARBA00022691"/>
    </source>
</evidence>
<evidence type="ECO:0000256" key="1">
    <source>
        <dbReference type="ARBA" id="ARBA00022490"/>
    </source>
</evidence>
<feature type="domain" description="Methyltransferase small" evidence="7">
    <location>
        <begin position="37"/>
        <end position="138"/>
    </location>
</feature>
<dbReference type="InterPro" id="IPR050210">
    <property type="entry name" value="tRNA_Adenine-N(6)_MTase"/>
</dbReference>
<evidence type="ECO:0000259" key="7">
    <source>
        <dbReference type="Pfam" id="PF05175"/>
    </source>
</evidence>
<keyword evidence="4 6" id="KW-0949">S-adenosyl-L-methionine</keyword>
<dbReference type="GO" id="GO:0008168">
    <property type="term" value="F:methyltransferase activity"/>
    <property type="evidence" value="ECO:0007669"/>
    <property type="project" value="UniProtKB-KW"/>
</dbReference>
<keyword evidence="9" id="KW-1185">Reference proteome</keyword>
<evidence type="ECO:0000256" key="6">
    <source>
        <dbReference type="HAMAP-Rule" id="MF_01872"/>
    </source>
</evidence>
<keyword evidence="5 6" id="KW-0819">tRNA processing</keyword>
<reference evidence="9" key="1">
    <citation type="journal article" date="2019" name="Int. J. Syst. Evol. Microbiol.">
        <title>The Global Catalogue of Microorganisms (GCM) 10K type strain sequencing project: providing services to taxonomists for standard genome sequencing and annotation.</title>
        <authorList>
            <consortium name="The Broad Institute Genomics Platform"/>
            <consortium name="The Broad Institute Genome Sequencing Center for Infectious Disease"/>
            <person name="Wu L."/>
            <person name="Ma J."/>
        </authorList>
    </citation>
    <scope>NUCLEOTIDE SEQUENCE [LARGE SCALE GENOMIC DNA]</scope>
    <source>
        <strain evidence="9">CECT 7477</strain>
    </source>
</reference>
<keyword evidence="3 6" id="KW-0808">Transferase</keyword>
<dbReference type="GO" id="GO:0032259">
    <property type="term" value="P:methylation"/>
    <property type="evidence" value="ECO:0007669"/>
    <property type="project" value="UniProtKB-KW"/>
</dbReference>
<dbReference type="Gene3D" id="3.40.50.150">
    <property type="entry name" value="Vaccinia Virus protein VP39"/>
    <property type="match status" value="1"/>
</dbReference>
<comment type="catalytic activity">
    <reaction evidence="6">
        <text>adenosine(37) in tRNA1(Val) + S-adenosyl-L-methionine = N(6)-methyladenosine(37) in tRNA1(Val) + S-adenosyl-L-homocysteine + H(+)</text>
        <dbReference type="Rhea" id="RHEA:43160"/>
        <dbReference type="Rhea" id="RHEA-COMP:10369"/>
        <dbReference type="Rhea" id="RHEA-COMP:10370"/>
        <dbReference type="ChEBI" id="CHEBI:15378"/>
        <dbReference type="ChEBI" id="CHEBI:57856"/>
        <dbReference type="ChEBI" id="CHEBI:59789"/>
        <dbReference type="ChEBI" id="CHEBI:74411"/>
        <dbReference type="ChEBI" id="CHEBI:74449"/>
        <dbReference type="EC" id="2.1.1.223"/>
    </reaction>
</comment>
<dbReference type="InterPro" id="IPR002052">
    <property type="entry name" value="DNA_methylase_N6_adenine_CS"/>
</dbReference>
<evidence type="ECO:0000256" key="3">
    <source>
        <dbReference type="ARBA" id="ARBA00022679"/>
    </source>
</evidence>
<dbReference type="Pfam" id="PF05175">
    <property type="entry name" value="MTS"/>
    <property type="match status" value="1"/>
</dbReference>
<evidence type="ECO:0000313" key="8">
    <source>
        <dbReference type="EMBL" id="MFC4095227.1"/>
    </source>
</evidence>
<dbReference type="PANTHER" id="PTHR47739">
    <property type="entry name" value="TRNA1(VAL) (ADENINE(37)-N6)-METHYLTRANSFERASE"/>
    <property type="match status" value="1"/>
</dbReference>
<comment type="function">
    <text evidence="6">Specifically methylates the adenine in position 37 of tRNA(1)(Val) (anticodon cmo5UAC).</text>
</comment>
<accession>A0ABV8JQ88</accession>
<comment type="similarity">
    <text evidence="6">Belongs to the methyltransferase superfamily. tRNA (adenine-N(6)-)-methyltransferase family.</text>
</comment>
<evidence type="ECO:0000256" key="2">
    <source>
        <dbReference type="ARBA" id="ARBA00022603"/>
    </source>
</evidence>
<keyword evidence="1 6" id="KW-0963">Cytoplasm</keyword>
<dbReference type="RefSeq" id="WP_192461062.1">
    <property type="nucleotide sequence ID" value="NZ_JACYFJ010000001.1"/>
</dbReference>
<comment type="caution">
    <text evidence="8">The sequence shown here is derived from an EMBL/GenBank/DDBJ whole genome shotgun (WGS) entry which is preliminary data.</text>
</comment>
<comment type="subcellular location">
    <subcellularLocation>
        <location evidence="6">Cytoplasm</location>
    </subcellularLocation>
</comment>
<keyword evidence="2 6" id="KW-0489">Methyltransferase</keyword>
<proteinExistence type="inferred from homology"/>
<dbReference type="InterPro" id="IPR022882">
    <property type="entry name" value="tRNA_adenine-N6_MeTrfase"/>
</dbReference>
<protein>
    <recommendedName>
        <fullName evidence="6">tRNA1(Val) (adenine(37)-N6)-methyltransferase</fullName>
        <ecNumber evidence="6">2.1.1.223</ecNumber>
    </recommendedName>
    <alternativeName>
        <fullName evidence="6">tRNA m6A37 methyltransferase</fullName>
    </alternativeName>
</protein>
<organism evidence="8 9">
    <name type="scientific">Euzebyella saccharophila</name>
    <dbReference type="NCBI Taxonomy" id="679664"/>
    <lineage>
        <taxon>Bacteria</taxon>
        <taxon>Pseudomonadati</taxon>
        <taxon>Bacteroidota</taxon>
        <taxon>Flavobacteriia</taxon>
        <taxon>Flavobacteriales</taxon>
        <taxon>Flavobacteriaceae</taxon>
        <taxon>Euzebyella</taxon>
    </lineage>
</organism>
<dbReference type="PROSITE" id="PS00092">
    <property type="entry name" value="N6_MTASE"/>
    <property type="match status" value="1"/>
</dbReference>
<sequence>MAETFRFKQFSVEQDRCAMKIGTDGVLLGAWTPLKHQPETILDIGAGTGIISLMLAQRTADMSIFADIEAIELDEDAYEQCVENFENSPWGDRIFCYHAGFDEFVDEIEEPYDLIVSNPPFYSENVTSGDASRDIARQNNSLPFEELLVGVAKLLSTKGRFCCIIPHKEEITFLEMAKDLNLFPKKMTQVKGREGSEFKRTLLELTNAESVPKISELTIEIERHHYTKEYIDLTKDFYLKM</sequence>
<dbReference type="EC" id="2.1.1.223" evidence="6"/>
<dbReference type="Proteomes" id="UP001595814">
    <property type="component" value="Unassembled WGS sequence"/>
</dbReference>
<evidence type="ECO:0000256" key="5">
    <source>
        <dbReference type="ARBA" id="ARBA00022694"/>
    </source>
</evidence>
<name>A0ABV8JQ88_9FLAO</name>
<dbReference type="EMBL" id="JBHSAW010000004">
    <property type="protein sequence ID" value="MFC4095227.1"/>
    <property type="molecule type" value="Genomic_DNA"/>
</dbReference>
<dbReference type="HAMAP" id="MF_01872">
    <property type="entry name" value="tRNA_methyltr_YfiC"/>
    <property type="match status" value="1"/>
</dbReference>
<dbReference type="SUPFAM" id="SSF53335">
    <property type="entry name" value="S-adenosyl-L-methionine-dependent methyltransferases"/>
    <property type="match status" value="1"/>
</dbReference>
<gene>
    <name evidence="8" type="ORF">ACFOUT_05035</name>
</gene>
<dbReference type="PANTHER" id="PTHR47739:SF1">
    <property type="entry name" value="TRNA1(VAL) (ADENINE(37)-N6)-METHYLTRANSFERASE"/>
    <property type="match status" value="1"/>
</dbReference>
<dbReference type="InterPro" id="IPR029063">
    <property type="entry name" value="SAM-dependent_MTases_sf"/>
</dbReference>
<dbReference type="InterPro" id="IPR007848">
    <property type="entry name" value="Small_mtfrase_dom"/>
</dbReference>